<organism evidence="6 7">
    <name type="scientific">Hepatospora eriocheir</name>
    <dbReference type="NCBI Taxonomy" id="1081669"/>
    <lineage>
        <taxon>Eukaryota</taxon>
        <taxon>Fungi</taxon>
        <taxon>Fungi incertae sedis</taxon>
        <taxon>Microsporidia</taxon>
        <taxon>Hepatosporidae</taxon>
        <taxon>Hepatospora</taxon>
    </lineage>
</organism>
<name>A0A1X0QB94_9MICR</name>
<comment type="subcellular location">
    <subcellularLocation>
        <location evidence="1">Membrane</location>
        <topology evidence="1">Multi-pass membrane protein</topology>
    </subcellularLocation>
</comment>
<feature type="transmembrane region" description="Helical" evidence="5">
    <location>
        <begin position="80"/>
        <end position="99"/>
    </location>
</feature>
<feature type="transmembrane region" description="Helical" evidence="5">
    <location>
        <begin position="52"/>
        <end position="73"/>
    </location>
</feature>
<dbReference type="Pfam" id="PF00335">
    <property type="entry name" value="Tetraspanin"/>
    <property type="match status" value="1"/>
</dbReference>
<dbReference type="InterPro" id="IPR018499">
    <property type="entry name" value="Tetraspanin/Peripherin"/>
</dbReference>
<evidence type="ECO:0008006" key="8">
    <source>
        <dbReference type="Google" id="ProtNLM"/>
    </source>
</evidence>
<protein>
    <recommendedName>
        <fullName evidence="8">Tetraspanin</fullName>
    </recommendedName>
</protein>
<dbReference type="OrthoDB" id="2192630at2759"/>
<proteinExistence type="predicted"/>
<evidence type="ECO:0000313" key="6">
    <source>
        <dbReference type="EMBL" id="ORD97018.1"/>
    </source>
</evidence>
<dbReference type="VEuPathDB" id="MicrosporidiaDB:A0H76_1860"/>
<accession>A0A1X0QB94</accession>
<dbReference type="Proteomes" id="UP000192356">
    <property type="component" value="Unassembled WGS sequence"/>
</dbReference>
<evidence type="ECO:0000256" key="3">
    <source>
        <dbReference type="ARBA" id="ARBA00022989"/>
    </source>
</evidence>
<dbReference type="EMBL" id="LVKB01000047">
    <property type="protein sequence ID" value="ORD97018.1"/>
    <property type="molecule type" value="Genomic_DNA"/>
</dbReference>
<evidence type="ECO:0000313" key="7">
    <source>
        <dbReference type="Proteomes" id="UP000192356"/>
    </source>
</evidence>
<reference evidence="6 7" key="1">
    <citation type="journal article" date="2017" name="Environ. Microbiol.">
        <title>Decay of the glycolytic pathway and adaptation to intranuclear parasitism within Enterocytozoonidae microsporidia.</title>
        <authorList>
            <person name="Wiredu Boakye D."/>
            <person name="Jaroenlak P."/>
            <person name="Prachumwat A."/>
            <person name="Williams T.A."/>
            <person name="Bateman K.S."/>
            <person name="Itsathitphaisarn O."/>
            <person name="Sritunyalucksana K."/>
            <person name="Paszkiewicz K.H."/>
            <person name="Moore K.A."/>
            <person name="Stentiford G.D."/>
            <person name="Williams B.A."/>
        </authorList>
    </citation>
    <scope>NUCLEOTIDE SEQUENCE [LARGE SCALE GENOMIC DNA]</scope>
    <source>
        <strain evidence="6 7">GB1</strain>
    </source>
</reference>
<comment type="caution">
    <text evidence="6">The sequence shown here is derived from an EMBL/GenBank/DDBJ whole genome shotgun (WGS) entry which is preliminary data.</text>
</comment>
<sequence>MIAKNFIRLILKVIYGFIQLFMVLLGIVLIFALWSIYIAIQSPLNLHYKSLQFISSICLILIINGIAGFRTIFKRSKFRVCIYIFTLVALINLQFIQLLKNNEFVEKNYDWTNIKWGLLNDNQRSHLQTAFGCCGFNNPSDRPGSKCVSTEGCVKKFLNVGYNLRKKSNAIIFILYFLESLGLCIISYLKFIRQ</sequence>
<dbReference type="AlphaFoldDB" id="A0A1X0QB94"/>
<keyword evidence="2 5" id="KW-0812">Transmembrane</keyword>
<keyword evidence="4 5" id="KW-0472">Membrane</keyword>
<feature type="transmembrane region" description="Helical" evidence="5">
    <location>
        <begin position="12"/>
        <end position="40"/>
    </location>
</feature>
<evidence type="ECO:0000256" key="5">
    <source>
        <dbReference type="SAM" id="Phobius"/>
    </source>
</evidence>
<dbReference type="InterPro" id="IPR008952">
    <property type="entry name" value="Tetraspanin_EC2_sf"/>
</dbReference>
<dbReference type="SUPFAM" id="SSF48652">
    <property type="entry name" value="Tetraspanin"/>
    <property type="match status" value="1"/>
</dbReference>
<feature type="transmembrane region" description="Helical" evidence="5">
    <location>
        <begin position="170"/>
        <end position="189"/>
    </location>
</feature>
<keyword evidence="7" id="KW-1185">Reference proteome</keyword>
<keyword evidence="3 5" id="KW-1133">Transmembrane helix</keyword>
<evidence type="ECO:0000256" key="2">
    <source>
        <dbReference type="ARBA" id="ARBA00022692"/>
    </source>
</evidence>
<evidence type="ECO:0000256" key="4">
    <source>
        <dbReference type="ARBA" id="ARBA00023136"/>
    </source>
</evidence>
<dbReference type="VEuPathDB" id="MicrosporidiaDB:HERIO_1101"/>
<gene>
    <name evidence="6" type="ORF">HERIO_1101</name>
</gene>
<evidence type="ECO:0000256" key="1">
    <source>
        <dbReference type="ARBA" id="ARBA00004141"/>
    </source>
</evidence>
<dbReference type="GO" id="GO:0016020">
    <property type="term" value="C:membrane"/>
    <property type="evidence" value="ECO:0007669"/>
    <property type="project" value="UniProtKB-SubCell"/>
</dbReference>